<evidence type="ECO:0000313" key="2">
    <source>
        <dbReference type="EMBL" id="KAK5771437.1"/>
    </source>
</evidence>
<feature type="region of interest" description="Disordered" evidence="1">
    <location>
        <begin position="61"/>
        <end position="103"/>
    </location>
</feature>
<feature type="compositionally biased region" description="Basic and acidic residues" evidence="1">
    <location>
        <begin position="88"/>
        <end position="97"/>
    </location>
</feature>
<gene>
    <name evidence="2" type="ORF">PVK06_047641</name>
</gene>
<keyword evidence="3" id="KW-1185">Reference proteome</keyword>
<comment type="caution">
    <text evidence="2">The sequence shown here is derived from an EMBL/GenBank/DDBJ whole genome shotgun (WGS) entry which is preliminary data.</text>
</comment>
<evidence type="ECO:0000256" key="1">
    <source>
        <dbReference type="SAM" id="MobiDB-lite"/>
    </source>
</evidence>
<dbReference type="Proteomes" id="UP001358586">
    <property type="component" value="Chromosome 13"/>
</dbReference>
<protein>
    <submittedName>
        <fullName evidence="2">Uncharacterized protein</fullName>
    </submittedName>
</protein>
<organism evidence="2 3">
    <name type="scientific">Gossypium arboreum</name>
    <name type="common">Tree cotton</name>
    <name type="synonym">Gossypium nanking</name>
    <dbReference type="NCBI Taxonomy" id="29729"/>
    <lineage>
        <taxon>Eukaryota</taxon>
        <taxon>Viridiplantae</taxon>
        <taxon>Streptophyta</taxon>
        <taxon>Embryophyta</taxon>
        <taxon>Tracheophyta</taxon>
        <taxon>Spermatophyta</taxon>
        <taxon>Magnoliopsida</taxon>
        <taxon>eudicotyledons</taxon>
        <taxon>Gunneridae</taxon>
        <taxon>Pentapetalae</taxon>
        <taxon>rosids</taxon>
        <taxon>malvids</taxon>
        <taxon>Malvales</taxon>
        <taxon>Malvaceae</taxon>
        <taxon>Malvoideae</taxon>
        <taxon>Gossypium</taxon>
    </lineage>
</organism>
<accession>A0ABR0MFS0</accession>
<sequence>MMRTPRSHQAVTGGPFDAHRVNFDTLCDVDKGVLGFDVCFPLGAAWDLFVSTWKNSQDFYLDEDPVENDNGTPSVENDNVAPPAKNDNAGKDVDKGQGETNIP</sequence>
<reference evidence="2 3" key="1">
    <citation type="submission" date="2023-03" db="EMBL/GenBank/DDBJ databases">
        <title>WGS of Gossypium arboreum.</title>
        <authorList>
            <person name="Yu D."/>
        </authorList>
    </citation>
    <scope>NUCLEOTIDE SEQUENCE [LARGE SCALE GENOMIC DNA]</scope>
    <source>
        <tissue evidence="2">Leaf</tissue>
    </source>
</reference>
<proteinExistence type="predicted"/>
<dbReference type="EMBL" id="JARKNE010000013">
    <property type="protein sequence ID" value="KAK5771437.1"/>
    <property type="molecule type" value="Genomic_DNA"/>
</dbReference>
<evidence type="ECO:0000313" key="3">
    <source>
        <dbReference type="Proteomes" id="UP001358586"/>
    </source>
</evidence>
<name>A0ABR0MFS0_GOSAR</name>